<feature type="region of interest" description="Disordered" evidence="1">
    <location>
        <begin position="1"/>
        <end position="60"/>
    </location>
</feature>
<dbReference type="EMBL" id="JBHSYM010000106">
    <property type="protein sequence ID" value="MFC7017588.1"/>
    <property type="molecule type" value="Genomic_DNA"/>
</dbReference>
<accession>A0ABW2EC46</accession>
<gene>
    <name evidence="2" type="ORF">ACFQMH_39060</name>
</gene>
<organism evidence="2 3">
    <name type="scientific">Streptomyces viridiviolaceus</name>
    <dbReference type="NCBI Taxonomy" id="68282"/>
    <lineage>
        <taxon>Bacteria</taxon>
        <taxon>Bacillati</taxon>
        <taxon>Actinomycetota</taxon>
        <taxon>Actinomycetes</taxon>
        <taxon>Kitasatosporales</taxon>
        <taxon>Streptomycetaceae</taxon>
        <taxon>Streptomyces</taxon>
    </lineage>
</organism>
<keyword evidence="3" id="KW-1185">Reference proteome</keyword>
<evidence type="ECO:0000313" key="2">
    <source>
        <dbReference type="EMBL" id="MFC7017588.1"/>
    </source>
</evidence>
<dbReference type="Proteomes" id="UP001596409">
    <property type="component" value="Unassembled WGS sequence"/>
</dbReference>
<sequence>MTTDTSDKPTARRLETGWSEARRMRHEGALPRTWVPAVEDGSAPRGPHAGLESNIVRGED</sequence>
<protein>
    <submittedName>
        <fullName evidence="2">Uncharacterized protein</fullName>
    </submittedName>
</protein>
<proteinExistence type="predicted"/>
<name>A0ABW2EC46_9ACTN</name>
<evidence type="ECO:0000256" key="1">
    <source>
        <dbReference type="SAM" id="MobiDB-lite"/>
    </source>
</evidence>
<evidence type="ECO:0000313" key="3">
    <source>
        <dbReference type="Proteomes" id="UP001596409"/>
    </source>
</evidence>
<reference evidence="3" key="1">
    <citation type="journal article" date="2019" name="Int. J. Syst. Evol. Microbiol.">
        <title>The Global Catalogue of Microorganisms (GCM) 10K type strain sequencing project: providing services to taxonomists for standard genome sequencing and annotation.</title>
        <authorList>
            <consortium name="The Broad Institute Genomics Platform"/>
            <consortium name="The Broad Institute Genome Sequencing Center for Infectious Disease"/>
            <person name="Wu L."/>
            <person name="Ma J."/>
        </authorList>
    </citation>
    <scope>NUCLEOTIDE SEQUENCE [LARGE SCALE GENOMIC DNA]</scope>
    <source>
        <strain evidence="3">JCM 4855</strain>
    </source>
</reference>
<dbReference type="RefSeq" id="WP_189878432.1">
    <property type="nucleotide sequence ID" value="NZ_BMWA01000028.1"/>
</dbReference>
<comment type="caution">
    <text evidence="2">The sequence shown here is derived from an EMBL/GenBank/DDBJ whole genome shotgun (WGS) entry which is preliminary data.</text>
</comment>
<feature type="compositionally biased region" description="Basic and acidic residues" evidence="1">
    <location>
        <begin position="1"/>
        <end position="29"/>
    </location>
</feature>